<proteinExistence type="predicted"/>
<dbReference type="Pfam" id="PF23539">
    <property type="entry name" value="DUF7134"/>
    <property type="match status" value="1"/>
</dbReference>
<feature type="transmembrane region" description="Helical" evidence="10">
    <location>
        <begin position="20"/>
        <end position="42"/>
    </location>
</feature>
<dbReference type="CDD" id="cd16917">
    <property type="entry name" value="HATPase_UhpB-NarQ-NarX-like"/>
    <property type="match status" value="1"/>
</dbReference>
<keyword evidence="3" id="KW-0597">Phosphoprotein</keyword>
<dbReference type="RefSeq" id="WP_129387246.1">
    <property type="nucleotide sequence ID" value="NZ_CP035494.1"/>
</dbReference>
<dbReference type="Pfam" id="PF07730">
    <property type="entry name" value="HisKA_3"/>
    <property type="match status" value="1"/>
</dbReference>
<evidence type="ECO:0000313" key="14">
    <source>
        <dbReference type="EMBL" id="QAY59601.1"/>
    </source>
</evidence>
<dbReference type="EMBL" id="CP035494">
    <property type="protein sequence ID" value="QAY59601.1"/>
    <property type="molecule type" value="Genomic_DNA"/>
</dbReference>
<dbReference type="SUPFAM" id="SSF55874">
    <property type="entry name" value="ATPase domain of HSP90 chaperone/DNA topoisomerase II/histidine kinase"/>
    <property type="match status" value="1"/>
</dbReference>
<feature type="domain" description="Histidine kinase/HSP90-like ATPase" evidence="11">
    <location>
        <begin position="287"/>
        <end position="378"/>
    </location>
</feature>
<keyword evidence="4" id="KW-0808">Transferase</keyword>
<keyword evidence="15" id="KW-1185">Reference proteome</keyword>
<keyword evidence="7" id="KW-0067">ATP-binding</keyword>
<evidence type="ECO:0000259" key="12">
    <source>
        <dbReference type="Pfam" id="PF07730"/>
    </source>
</evidence>
<accession>A0A4V0YD62</accession>
<feature type="domain" description="DUF7134" evidence="13">
    <location>
        <begin position="6"/>
        <end position="162"/>
    </location>
</feature>
<keyword evidence="10" id="KW-0812">Transmembrane</keyword>
<dbReference type="PANTHER" id="PTHR24421">
    <property type="entry name" value="NITRATE/NITRITE SENSOR PROTEIN NARX-RELATED"/>
    <property type="match status" value="1"/>
</dbReference>
<dbReference type="EC" id="2.7.13.3" evidence="2"/>
<dbReference type="Pfam" id="PF02518">
    <property type="entry name" value="HATPase_c"/>
    <property type="match status" value="1"/>
</dbReference>
<evidence type="ECO:0000256" key="7">
    <source>
        <dbReference type="ARBA" id="ARBA00022840"/>
    </source>
</evidence>
<dbReference type="GO" id="GO:0046983">
    <property type="term" value="F:protein dimerization activity"/>
    <property type="evidence" value="ECO:0007669"/>
    <property type="project" value="InterPro"/>
</dbReference>
<dbReference type="KEGG" id="mprt:ET475_06100"/>
<keyword evidence="10" id="KW-0472">Membrane</keyword>
<evidence type="ECO:0000256" key="3">
    <source>
        <dbReference type="ARBA" id="ARBA00022553"/>
    </source>
</evidence>
<feature type="transmembrane region" description="Helical" evidence="10">
    <location>
        <begin position="113"/>
        <end position="133"/>
    </location>
</feature>
<evidence type="ECO:0000256" key="8">
    <source>
        <dbReference type="ARBA" id="ARBA00023012"/>
    </source>
</evidence>
<dbReference type="GO" id="GO:0005524">
    <property type="term" value="F:ATP binding"/>
    <property type="evidence" value="ECO:0007669"/>
    <property type="project" value="UniProtKB-KW"/>
</dbReference>
<keyword evidence="5" id="KW-0547">Nucleotide-binding</keyword>
<dbReference type="InterPro" id="IPR011712">
    <property type="entry name" value="Sig_transdc_His_kin_sub3_dim/P"/>
</dbReference>
<evidence type="ECO:0000313" key="15">
    <source>
        <dbReference type="Proteomes" id="UP000293995"/>
    </source>
</evidence>
<dbReference type="OrthoDB" id="227596at2"/>
<evidence type="ECO:0000256" key="6">
    <source>
        <dbReference type="ARBA" id="ARBA00022777"/>
    </source>
</evidence>
<dbReference type="InterPro" id="IPR050482">
    <property type="entry name" value="Sensor_HK_TwoCompSys"/>
</dbReference>
<dbReference type="InterPro" id="IPR003594">
    <property type="entry name" value="HATPase_dom"/>
</dbReference>
<dbReference type="GO" id="GO:0016020">
    <property type="term" value="C:membrane"/>
    <property type="evidence" value="ECO:0007669"/>
    <property type="project" value="InterPro"/>
</dbReference>
<dbReference type="AlphaFoldDB" id="A0A4V0YD62"/>
<keyword evidence="10" id="KW-1133">Transmembrane helix</keyword>
<evidence type="ECO:0000256" key="5">
    <source>
        <dbReference type="ARBA" id="ARBA00022741"/>
    </source>
</evidence>
<evidence type="ECO:0000259" key="13">
    <source>
        <dbReference type="Pfam" id="PF23539"/>
    </source>
</evidence>
<dbReference type="GO" id="GO:0000155">
    <property type="term" value="F:phosphorelay sensor kinase activity"/>
    <property type="evidence" value="ECO:0007669"/>
    <property type="project" value="InterPro"/>
</dbReference>
<feature type="transmembrane region" description="Helical" evidence="10">
    <location>
        <begin position="139"/>
        <end position="159"/>
    </location>
</feature>
<feature type="region of interest" description="Disordered" evidence="9">
    <location>
        <begin position="326"/>
        <end position="345"/>
    </location>
</feature>
<feature type="domain" description="Signal transduction histidine kinase subgroup 3 dimerisation and phosphoacceptor" evidence="12">
    <location>
        <begin position="181"/>
        <end position="245"/>
    </location>
</feature>
<protein>
    <recommendedName>
        <fullName evidence="2">histidine kinase</fullName>
        <ecNumber evidence="2">2.7.13.3</ecNumber>
    </recommendedName>
</protein>
<evidence type="ECO:0000256" key="2">
    <source>
        <dbReference type="ARBA" id="ARBA00012438"/>
    </source>
</evidence>
<evidence type="ECO:0000259" key="11">
    <source>
        <dbReference type="Pfam" id="PF02518"/>
    </source>
</evidence>
<dbReference type="PANTHER" id="PTHR24421:SF10">
    <property type="entry name" value="NITRATE_NITRITE SENSOR PROTEIN NARQ"/>
    <property type="match status" value="1"/>
</dbReference>
<comment type="catalytic activity">
    <reaction evidence="1">
        <text>ATP + protein L-histidine = ADP + protein N-phospho-L-histidine.</text>
        <dbReference type="EC" id="2.7.13.3"/>
    </reaction>
</comment>
<keyword evidence="8" id="KW-0902">Two-component regulatory system</keyword>
<evidence type="ECO:0000256" key="1">
    <source>
        <dbReference type="ARBA" id="ARBA00000085"/>
    </source>
</evidence>
<evidence type="ECO:0000256" key="9">
    <source>
        <dbReference type="SAM" id="MobiDB-lite"/>
    </source>
</evidence>
<dbReference type="Gene3D" id="1.20.5.1930">
    <property type="match status" value="1"/>
</dbReference>
<dbReference type="Gene3D" id="3.30.565.10">
    <property type="entry name" value="Histidine kinase-like ATPase, C-terminal domain"/>
    <property type="match status" value="1"/>
</dbReference>
<dbReference type="InterPro" id="IPR036890">
    <property type="entry name" value="HATPase_C_sf"/>
</dbReference>
<dbReference type="Proteomes" id="UP000293995">
    <property type="component" value="Chromosome"/>
</dbReference>
<reference evidence="14 15" key="1">
    <citation type="submission" date="2019-01" db="EMBL/GenBank/DDBJ databases">
        <title>Genome sequencing of strain DFW100M-13.</title>
        <authorList>
            <person name="Heo J."/>
            <person name="Kim S.-J."/>
            <person name="Kim J.-S."/>
            <person name="Hong S.-B."/>
            <person name="Kwon S.-W."/>
        </authorList>
    </citation>
    <scope>NUCLEOTIDE SEQUENCE [LARGE SCALE GENOMIC DNA]</scope>
    <source>
        <strain evidence="14 15">DFW100M-13</strain>
    </source>
</reference>
<dbReference type="InterPro" id="IPR055558">
    <property type="entry name" value="DUF7134"/>
</dbReference>
<keyword evidence="6" id="KW-0418">Kinase</keyword>
<evidence type="ECO:0000256" key="10">
    <source>
        <dbReference type="SAM" id="Phobius"/>
    </source>
</evidence>
<evidence type="ECO:0000256" key="4">
    <source>
        <dbReference type="ARBA" id="ARBA00022679"/>
    </source>
</evidence>
<feature type="transmembrane region" description="Helical" evidence="10">
    <location>
        <begin position="88"/>
        <end position="106"/>
    </location>
</feature>
<sequence length="386" mass="40657">MRLIQWWRSQPQSIRDGLGAAAFAAISLLPVLAPYGLVLGALPVRPADTLSVLLILAQTLPLAARRTAPGWALALVGVAFAVDQCLGYPPSPAGLGVLVALYSAGAHQRRARGVTVVTSAAAYVILAVVLLVLGSPEHVWDFVTFTLVLAAAWGVGDLVRLRTTAADARAADGARAAVTDERMRVARELHDVVGHHVTSMVVQADAASLLAASGQPLSSEQLAAIADGGRRALDDLRRLLDVLGSDDTARSPAIGALGDLVRAAQAAGQRITLEEEGMPVGTDELRLAVYRIVQEGLTNALKHAPGQPTRVQVAWSANEVQVRLTTESTGSRSHRRVIPGSGRGLPGLAERVRRLGGRLHAGPDSRGRFELAAHLPLTPEEARHDT</sequence>
<name>A0A4V0YD62_9MICO</name>
<gene>
    <name evidence="14" type="ORF">ET475_06100</name>
</gene>
<organism evidence="14 15">
    <name type="scientific">Microbacterium protaetiae</name>
    <dbReference type="NCBI Taxonomy" id="2509458"/>
    <lineage>
        <taxon>Bacteria</taxon>
        <taxon>Bacillati</taxon>
        <taxon>Actinomycetota</taxon>
        <taxon>Actinomycetes</taxon>
        <taxon>Micrococcales</taxon>
        <taxon>Microbacteriaceae</taxon>
        <taxon>Microbacterium</taxon>
    </lineage>
</organism>